<comment type="caution">
    <text evidence="2">The sequence shown here is derived from an EMBL/GenBank/DDBJ whole genome shotgun (WGS) entry which is preliminary data.</text>
</comment>
<dbReference type="PANTHER" id="PTHR12245">
    <property type="entry name" value="SPRY DOMAIN CONTAINING SOCS BOX PROTEIN"/>
    <property type="match status" value="1"/>
</dbReference>
<evidence type="ECO:0000313" key="2">
    <source>
        <dbReference type="EMBL" id="KAF1753063.1"/>
    </source>
</evidence>
<dbReference type="PANTHER" id="PTHR12245:SF3">
    <property type="entry name" value="SPRY DOMAIN-CONTAINING SOCS BOX PROTEIN 4"/>
    <property type="match status" value="1"/>
</dbReference>
<dbReference type="GO" id="GO:0019005">
    <property type="term" value="C:SCF ubiquitin ligase complex"/>
    <property type="evidence" value="ECO:0007669"/>
    <property type="project" value="TreeGrafter"/>
</dbReference>
<dbReference type="Proteomes" id="UP000483820">
    <property type="component" value="Chromosome V"/>
</dbReference>
<dbReference type="SUPFAM" id="SSF49899">
    <property type="entry name" value="Concanavalin A-like lectins/glucanases"/>
    <property type="match status" value="1"/>
</dbReference>
<accession>A0A6A5GEG6</accession>
<sequence length="100" mass="11269">MLRNQFHLHFTYQSEKEPVYPDKLTRILQNGAPSLEVQLKHAWNPNDCPKDISVKTDNPLTFHRNPIAESTHGIRGKQGSVVNSTYGKSIGQGTKGEQLQ</sequence>
<dbReference type="CTD" id="78776822"/>
<proteinExistence type="predicted"/>
<organism evidence="2 3">
    <name type="scientific">Caenorhabditis remanei</name>
    <name type="common">Caenorhabditis vulgaris</name>
    <dbReference type="NCBI Taxonomy" id="31234"/>
    <lineage>
        <taxon>Eukaryota</taxon>
        <taxon>Metazoa</taxon>
        <taxon>Ecdysozoa</taxon>
        <taxon>Nematoda</taxon>
        <taxon>Chromadorea</taxon>
        <taxon>Rhabditida</taxon>
        <taxon>Rhabditina</taxon>
        <taxon>Rhabditomorpha</taxon>
        <taxon>Rhabditoidea</taxon>
        <taxon>Rhabditidae</taxon>
        <taxon>Peloderinae</taxon>
        <taxon>Caenorhabditis</taxon>
    </lineage>
</organism>
<dbReference type="KEGG" id="crq:GCK72_019619"/>
<protein>
    <submittedName>
        <fullName evidence="2">Uncharacterized protein</fullName>
    </submittedName>
</protein>
<dbReference type="InterPro" id="IPR050672">
    <property type="entry name" value="FBXO45-Fsn/SPSB_families"/>
</dbReference>
<gene>
    <name evidence="2" type="ORF">GCK72_019619</name>
</gene>
<evidence type="ECO:0000256" key="1">
    <source>
        <dbReference type="SAM" id="MobiDB-lite"/>
    </source>
</evidence>
<dbReference type="GO" id="GO:0043161">
    <property type="term" value="P:proteasome-mediated ubiquitin-dependent protein catabolic process"/>
    <property type="evidence" value="ECO:0007669"/>
    <property type="project" value="TreeGrafter"/>
</dbReference>
<dbReference type="InterPro" id="IPR013320">
    <property type="entry name" value="ConA-like_dom_sf"/>
</dbReference>
<reference evidence="2 3" key="1">
    <citation type="submission" date="2019-12" db="EMBL/GenBank/DDBJ databases">
        <title>Chromosome-level assembly of the Caenorhabditis remanei genome.</title>
        <authorList>
            <person name="Teterina A.A."/>
            <person name="Willis J.H."/>
            <person name="Phillips P.C."/>
        </authorList>
    </citation>
    <scope>NUCLEOTIDE SEQUENCE [LARGE SCALE GENOMIC DNA]</scope>
    <source>
        <strain evidence="2 3">PX506</strain>
        <tissue evidence="2">Whole organism</tissue>
    </source>
</reference>
<evidence type="ECO:0000313" key="3">
    <source>
        <dbReference type="Proteomes" id="UP000483820"/>
    </source>
</evidence>
<feature type="compositionally biased region" description="Polar residues" evidence="1">
    <location>
        <begin position="80"/>
        <end position="100"/>
    </location>
</feature>
<feature type="region of interest" description="Disordered" evidence="1">
    <location>
        <begin position="65"/>
        <end position="100"/>
    </location>
</feature>
<name>A0A6A5GEG6_CAERE</name>
<dbReference type="EMBL" id="WUAV01000005">
    <property type="protein sequence ID" value="KAF1753063.1"/>
    <property type="molecule type" value="Genomic_DNA"/>
</dbReference>
<dbReference type="RefSeq" id="XP_053582035.1">
    <property type="nucleotide sequence ID" value="XM_053733122.1"/>
</dbReference>
<dbReference type="GeneID" id="78776822"/>
<dbReference type="AlphaFoldDB" id="A0A6A5GEG6"/>